<reference evidence="2 3" key="1">
    <citation type="submission" date="2015-09" db="EMBL/GenBank/DDBJ databases">
        <title>Genome sequencing project for genomic taxonomy and phylogenomics of Bacillus-like bacteria.</title>
        <authorList>
            <person name="Liu B."/>
            <person name="Wang J."/>
            <person name="Zhu Y."/>
            <person name="Liu G."/>
            <person name="Chen Q."/>
            <person name="Chen Z."/>
            <person name="Lan J."/>
            <person name="Che J."/>
            <person name="Ge C."/>
            <person name="Shi H."/>
            <person name="Pan Z."/>
            <person name="Liu X."/>
        </authorList>
    </citation>
    <scope>NUCLEOTIDE SEQUENCE [LARGE SCALE GENOMIC DNA]</scope>
    <source>
        <strain evidence="2 3">LMG 18435</strain>
    </source>
</reference>
<keyword evidence="3" id="KW-1185">Reference proteome</keyword>
<evidence type="ECO:0008006" key="4">
    <source>
        <dbReference type="Google" id="ProtNLM"/>
    </source>
</evidence>
<dbReference type="Pfam" id="PF14143">
    <property type="entry name" value="YrhC"/>
    <property type="match status" value="1"/>
</dbReference>
<organism evidence="2 3">
    <name type="scientific">Heyndrickxia shackletonii</name>
    <dbReference type="NCBI Taxonomy" id="157838"/>
    <lineage>
        <taxon>Bacteria</taxon>
        <taxon>Bacillati</taxon>
        <taxon>Bacillota</taxon>
        <taxon>Bacilli</taxon>
        <taxon>Bacillales</taxon>
        <taxon>Bacillaceae</taxon>
        <taxon>Heyndrickxia</taxon>
    </lineage>
</organism>
<gene>
    <name evidence="2" type="ORF">AN964_08135</name>
</gene>
<evidence type="ECO:0000256" key="1">
    <source>
        <dbReference type="SAM" id="Phobius"/>
    </source>
</evidence>
<dbReference type="STRING" id="157838.AN964_08135"/>
<dbReference type="EMBL" id="LJJC01000004">
    <property type="protein sequence ID" value="KQL55418.1"/>
    <property type="molecule type" value="Genomic_DNA"/>
</dbReference>
<keyword evidence="1" id="KW-0472">Membrane</keyword>
<dbReference type="PATRIC" id="fig|157838.3.peg.1781"/>
<evidence type="ECO:0000313" key="3">
    <source>
        <dbReference type="Proteomes" id="UP000051888"/>
    </source>
</evidence>
<name>A0A0Q3X117_9BACI</name>
<feature type="transmembrane region" description="Helical" evidence="1">
    <location>
        <begin position="35"/>
        <end position="54"/>
    </location>
</feature>
<keyword evidence="1" id="KW-1133">Transmembrane helix</keyword>
<sequence length="75" mass="8396">MNDFKRFGFTLLALTAFLYLGAVMPIAGKTLVKTYSLIGGTLVLIILSALCFLYSNKCRNILLESEEGQEYLQKK</sequence>
<protein>
    <recommendedName>
        <fullName evidence="4">YrhC-like protein</fullName>
    </recommendedName>
</protein>
<dbReference type="InterPro" id="IPR025418">
    <property type="entry name" value="YrhC-like"/>
</dbReference>
<accession>A0A0Q3X117</accession>
<dbReference type="AlphaFoldDB" id="A0A0Q3X117"/>
<dbReference type="Proteomes" id="UP000051888">
    <property type="component" value="Unassembled WGS sequence"/>
</dbReference>
<keyword evidence="1" id="KW-0812">Transmembrane</keyword>
<evidence type="ECO:0000313" key="2">
    <source>
        <dbReference type="EMBL" id="KQL55418.1"/>
    </source>
</evidence>
<comment type="caution">
    <text evidence="2">The sequence shown here is derived from an EMBL/GenBank/DDBJ whole genome shotgun (WGS) entry which is preliminary data.</text>
</comment>
<proteinExistence type="predicted"/>